<evidence type="ECO:0000313" key="2">
    <source>
        <dbReference type="Proteomes" id="UP000502823"/>
    </source>
</evidence>
<dbReference type="AlphaFoldDB" id="A0A6L2P9V4"/>
<reference evidence="2" key="1">
    <citation type="submission" date="2020-01" db="EMBL/GenBank/DDBJ databases">
        <title>Draft genome sequence of the Termite Coptotermes fromosanus.</title>
        <authorList>
            <person name="Itakura S."/>
            <person name="Yosikawa Y."/>
            <person name="Umezawa K."/>
        </authorList>
    </citation>
    <scope>NUCLEOTIDE SEQUENCE [LARGE SCALE GENOMIC DNA]</scope>
</reference>
<dbReference type="EMBL" id="BLKM01006879">
    <property type="protein sequence ID" value="GFG29124.1"/>
    <property type="molecule type" value="Genomic_DNA"/>
</dbReference>
<protein>
    <submittedName>
        <fullName evidence="1">Uncharacterized protein</fullName>
    </submittedName>
</protein>
<dbReference type="Proteomes" id="UP000502823">
    <property type="component" value="Unassembled WGS sequence"/>
</dbReference>
<organism evidence="1 2">
    <name type="scientific">Coptotermes formosanus</name>
    <name type="common">Formosan subterranean termite</name>
    <dbReference type="NCBI Taxonomy" id="36987"/>
    <lineage>
        <taxon>Eukaryota</taxon>
        <taxon>Metazoa</taxon>
        <taxon>Ecdysozoa</taxon>
        <taxon>Arthropoda</taxon>
        <taxon>Hexapoda</taxon>
        <taxon>Insecta</taxon>
        <taxon>Pterygota</taxon>
        <taxon>Neoptera</taxon>
        <taxon>Polyneoptera</taxon>
        <taxon>Dictyoptera</taxon>
        <taxon>Blattodea</taxon>
        <taxon>Blattoidea</taxon>
        <taxon>Termitoidae</taxon>
        <taxon>Rhinotermitidae</taxon>
        <taxon>Coptotermes</taxon>
    </lineage>
</organism>
<evidence type="ECO:0000313" key="1">
    <source>
        <dbReference type="EMBL" id="GFG29124.1"/>
    </source>
</evidence>
<accession>A0A6L2P9V4</accession>
<sequence>MFAVPHGGVTETGSLQCIPRTAQLVVYRAQGAGNLSEFLQVVSSCSFLDYLMVLCQLVKLYRLKCGII</sequence>
<keyword evidence="2" id="KW-1185">Reference proteome</keyword>
<name>A0A6L2P9V4_COPFO</name>
<dbReference type="InParanoid" id="A0A6L2P9V4"/>
<gene>
    <name evidence="1" type="ORF">Cfor_03842</name>
</gene>
<proteinExistence type="predicted"/>
<comment type="caution">
    <text evidence="1">The sequence shown here is derived from an EMBL/GenBank/DDBJ whole genome shotgun (WGS) entry which is preliminary data.</text>
</comment>